<proteinExistence type="predicted"/>
<dbReference type="Proteomes" id="UP000886674">
    <property type="component" value="Unassembled WGS sequence"/>
</dbReference>
<name>A0A9E4NGF2_9GAMM</name>
<dbReference type="PROSITE" id="PS51257">
    <property type="entry name" value="PROKAR_LIPOPROTEIN"/>
    <property type="match status" value="1"/>
</dbReference>
<reference evidence="1" key="1">
    <citation type="journal article" date="2021" name="Proc. Natl. Acad. Sci. U.S.A.">
        <title>Global biogeography of chemosynthetic symbionts reveals both localized and globally distributed symbiont groups. .</title>
        <authorList>
            <person name="Osvatic J.T."/>
            <person name="Wilkins L.G.E."/>
            <person name="Leibrecht L."/>
            <person name="Leray M."/>
            <person name="Zauner S."/>
            <person name="Polzin J."/>
            <person name="Camacho Y."/>
            <person name="Gros O."/>
            <person name="van Gils J.A."/>
            <person name="Eisen J.A."/>
            <person name="Petersen J.M."/>
            <person name="Yuen B."/>
        </authorList>
    </citation>
    <scope>NUCLEOTIDE SEQUENCE</scope>
    <source>
        <strain evidence="1">MAGclacostrist055</strain>
    </source>
</reference>
<accession>A0A9E4NGF2</accession>
<dbReference type="AlphaFoldDB" id="A0A9E4NGF2"/>
<sequence>MKYLSFLIIALSLSIQGCSVSGIKGAVIDKTTRKPVKNVEIIASWDKRVAHVSGSNHIEVAKVTRVTSDDNGKFVIPDWFHLPNMPFVYIAEPTIHVKKNGYLPIEFDMGIINDTLTFYDGRVVINNESMQFGKKHPAVGSAIKGLQEWMENLDEPEYSYRHTRTYNENTKRMEVTKIEKITNSKYDQLDNKRYKLRLFQTYYNGIFELESN</sequence>
<evidence type="ECO:0008006" key="3">
    <source>
        <dbReference type="Google" id="ProtNLM"/>
    </source>
</evidence>
<comment type="caution">
    <text evidence="1">The sequence shown here is derived from an EMBL/GenBank/DDBJ whole genome shotgun (WGS) entry which is preliminary data.</text>
</comment>
<protein>
    <recommendedName>
        <fullName evidence="3">Carboxypeptidase regulatory-like domain-containing protein</fullName>
    </recommendedName>
</protein>
<gene>
    <name evidence="1" type="ORF">JAY77_00005</name>
</gene>
<dbReference type="InterPro" id="IPR008969">
    <property type="entry name" value="CarboxyPept-like_regulatory"/>
</dbReference>
<dbReference type="SUPFAM" id="SSF49464">
    <property type="entry name" value="Carboxypeptidase regulatory domain-like"/>
    <property type="match status" value="1"/>
</dbReference>
<dbReference type="EMBL" id="JAEPCR010000001">
    <property type="protein sequence ID" value="MCG7976514.1"/>
    <property type="molecule type" value="Genomic_DNA"/>
</dbReference>
<evidence type="ECO:0000313" key="2">
    <source>
        <dbReference type="Proteomes" id="UP000886674"/>
    </source>
</evidence>
<organism evidence="1 2">
    <name type="scientific">Candidatus Thiodiazotropha taylori</name>
    <dbReference type="NCBI Taxonomy" id="2792791"/>
    <lineage>
        <taxon>Bacteria</taxon>
        <taxon>Pseudomonadati</taxon>
        <taxon>Pseudomonadota</taxon>
        <taxon>Gammaproteobacteria</taxon>
        <taxon>Chromatiales</taxon>
        <taxon>Sedimenticolaceae</taxon>
        <taxon>Candidatus Thiodiazotropha</taxon>
    </lineage>
</organism>
<dbReference type="Gene3D" id="2.60.40.1120">
    <property type="entry name" value="Carboxypeptidase-like, regulatory domain"/>
    <property type="match status" value="1"/>
</dbReference>
<evidence type="ECO:0000313" key="1">
    <source>
        <dbReference type="EMBL" id="MCG7976514.1"/>
    </source>
</evidence>